<feature type="transmembrane region" description="Helical" evidence="1">
    <location>
        <begin position="122"/>
        <end position="140"/>
    </location>
</feature>
<keyword evidence="1" id="KW-1133">Transmembrane helix</keyword>
<feature type="transmembrane region" description="Helical" evidence="1">
    <location>
        <begin position="60"/>
        <end position="78"/>
    </location>
</feature>
<feature type="transmembrane region" description="Helical" evidence="1">
    <location>
        <begin position="152"/>
        <end position="171"/>
    </location>
</feature>
<dbReference type="STRING" id="343013.SAMN04489707_101228"/>
<dbReference type="GO" id="GO:0016301">
    <property type="term" value="F:kinase activity"/>
    <property type="evidence" value="ECO:0007669"/>
    <property type="project" value="UniProtKB-KW"/>
</dbReference>
<feature type="transmembrane region" description="Helical" evidence="1">
    <location>
        <begin position="90"/>
        <end position="110"/>
    </location>
</feature>
<keyword evidence="4" id="KW-1185">Reference proteome</keyword>
<keyword evidence="3" id="KW-0808">Transferase</keyword>
<dbReference type="EMBL" id="FPBX01000012">
    <property type="protein sequence ID" value="SFU63524.1"/>
    <property type="molecule type" value="Genomic_DNA"/>
</dbReference>
<dbReference type="Pfam" id="PF14501">
    <property type="entry name" value="HATPase_c_5"/>
    <property type="match status" value="1"/>
</dbReference>
<protein>
    <submittedName>
        <fullName evidence="3">Sensor histidine kinase YesM</fullName>
    </submittedName>
</protein>
<dbReference type="Proteomes" id="UP000183656">
    <property type="component" value="Unassembled WGS sequence"/>
</dbReference>
<evidence type="ECO:0000259" key="2">
    <source>
        <dbReference type="Pfam" id="PF14501"/>
    </source>
</evidence>
<sequence length="428" mass="48145">MMAHFPDLLRAVVTDAMLVLLLCTMATPKYKSKAVYALAIALILSINISANYYFYRTQNYTAVFYVDLAMLLVIGITLKPLFTDTIMQWCFSYVTMINIYSAVVFLSYFLRNIFPNPLYGNSIARFLLFTAFILAFKKWVSAPYRKVLDYWHIHLLPIVALLACLLGYFFGGDIRDTLTRNQLPLFLLIFLGFAVYTSIIYSLKIITRQHAMREENALMRVEKEYLQLATNGMTERIKLMEDASAQNSRAAHDRRHFHNVLLGLLERGQTREAAALLQADRHATPTTSTAYCENPAINAAVCHYASMAEQAGIRTEICLDIPDNLDVDPIGFSMVISNLMENAIHSCQNLPQGKTPYLLLTCHHVGRLLLEIENPCSPDTTLDGNGLPAVRSEGHGIGSKSVAAFAKNYDAELLYEIANGVFRVRLLV</sequence>
<dbReference type="AlphaFoldDB" id="A0A1I7HS30"/>
<keyword evidence="1" id="KW-0812">Transmembrane</keyword>
<dbReference type="Gene3D" id="3.30.565.10">
    <property type="entry name" value="Histidine kinase-like ATPase, C-terminal domain"/>
    <property type="match status" value="1"/>
</dbReference>
<evidence type="ECO:0000256" key="1">
    <source>
        <dbReference type="SAM" id="Phobius"/>
    </source>
</evidence>
<dbReference type="OrthoDB" id="9156435at2"/>
<dbReference type="InterPro" id="IPR032834">
    <property type="entry name" value="NatK-like_C"/>
</dbReference>
<feature type="transmembrane region" description="Helical" evidence="1">
    <location>
        <begin position="35"/>
        <end position="54"/>
    </location>
</feature>
<gene>
    <name evidence="3" type="ORF">SAMN04489707_101228</name>
</gene>
<accession>A0A1I7HS30</accession>
<organism evidence="3 4">
    <name type="scientific">Paenacidovorax caeni</name>
    <dbReference type="NCBI Taxonomy" id="343013"/>
    <lineage>
        <taxon>Bacteria</taxon>
        <taxon>Pseudomonadati</taxon>
        <taxon>Pseudomonadota</taxon>
        <taxon>Betaproteobacteria</taxon>
        <taxon>Burkholderiales</taxon>
        <taxon>Comamonadaceae</taxon>
        <taxon>Paenacidovorax</taxon>
    </lineage>
</organism>
<feature type="transmembrane region" description="Helical" evidence="1">
    <location>
        <begin position="183"/>
        <end position="203"/>
    </location>
</feature>
<evidence type="ECO:0000313" key="3">
    <source>
        <dbReference type="EMBL" id="SFU63524.1"/>
    </source>
</evidence>
<name>A0A1I7HS30_9BURK</name>
<keyword evidence="3" id="KW-0418">Kinase</keyword>
<feature type="domain" description="Sensor histidine kinase NatK-like C-terminal" evidence="2">
    <location>
        <begin position="329"/>
        <end position="427"/>
    </location>
</feature>
<dbReference type="InterPro" id="IPR036890">
    <property type="entry name" value="HATPase_C_sf"/>
</dbReference>
<reference evidence="3 4" key="1">
    <citation type="submission" date="2016-10" db="EMBL/GenBank/DDBJ databases">
        <authorList>
            <person name="de Groot N.N."/>
        </authorList>
    </citation>
    <scope>NUCLEOTIDE SEQUENCE [LARGE SCALE GENOMIC DNA]</scope>
    <source>
        <strain evidence="3 4">R-24608</strain>
    </source>
</reference>
<keyword evidence="1" id="KW-0472">Membrane</keyword>
<evidence type="ECO:0000313" key="4">
    <source>
        <dbReference type="Proteomes" id="UP000183656"/>
    </source>
</evidence>
<proteinExistence type="predicted"/>